<gene>
    <name evidence="1" type="ORF">RM590_05430</name>
</gene>
<dbReference type="Proteomes" id="UP001183246">
    <property type="component" value="Unassembled WGS sequence"/>
</dbReference>
<accession>A0ABU2MKV8</accession>
<protein>
    <submittedName>
        <fullName evidence="1">Uncharacterized protein</fullName>
    </submittedName>
</protein>
<evidence type="ECO:0000313" key="2">
    <source>
        <dbReference type="Proteomes" id="UP001183246"/>
    </source>
</evidence>
<evidence type="ECO:0000313" key="1">
    <source>
        <dbReference type="EMBL" id="MDT0342072.1"/>
    </source>
</evidence>
<dbReference type="EMBL" id="JAVREL010000002">
    <property type="protein sequence ID" value="MDT0342072.1"/>
    <property type="molecule type" value="Genomic_DNA"/>
</dbReference>
<keyword evidence="2" id="KW-1185">Reference proteome</keyword>
<reference evidence="2" key="1">
    <citation type="submission" date="2023-07" db="EMBL/GenBank/DDBJ databases">
        <title>30 novel species of actinomycetes from the DSMZ collection.</title>
        <authorList>
            <person name="Nouioui I."/>
        </authorList>
    </citation>
    <scope>NUCLEOTIDE SEQUENCE [LARGE SCALE GENOMIC DNA]</scope>
    <source>
        <strain evidence="2">DSM 44938</strain>
    </source>
</reference>
<dbReference type="RefSeq" id="WP_311703202.1">
    <property type="nucleotide sequence ID" value="NZ_JAVREL010000002.1"/>
</dbReference>
<organism evidence="1 2">
    <name type="scientific">Streptomyces litchfieldiae</name>
    <dbReference type="NCBI Taxonomy" id="3075543"/>
    <lineage>
        <taxon>Bacteria</taxon>
        <taxon>Bacillati</taxon>
        <taxon>Actinomycetota</taxon>
        <taxon>Actinomycetes</taxon>
        <taxon>Kitasatosporales</taxon>
        <taxon>Streptomycetaceae</taxon>
        <taxon>Streptomyces</taxon>
    </lineage>
</organism>
<proteinExistence type="predicted"/>
<comment type="caution">
    <text evidence="1">The sequence shown here is derived from an EMBL/GenBank/DDBJ whole genome shotgun (WGS) entry which is preliminary data.</text>
</comment>
<name>A0ABU2MKV8_9ACTN</name>
<sequence length="139" mass="15209">MNWENTTPEWVPTRGCTMRKTGLFFDAVRIPGAFGSKVAATLGASNGGEAGPVIGELLGKRWLYFVLPVGTVSEFQWPLEVERYSRMTPNAVSFIGIPALEGDTWPLFWFSRPTADQPYVDPALLHAAVLAQAEADTHA</sequence>